<gene>
    <name evidence="3" type="ORF">DNG_00025</name>
</gene>
<feature type="region of interest" description="Disordered" evidence="1">
    <location>
        <begin position="1"/>
        <end position="29"/>
    </location>
</feature>
<keyword evidence="4" id="KW-1185">Reference proteome</keyword>
<evidence type="ECO:0000313" key="4">
    <source>
        <dbReference type="Proteomes" id="UP001187682"/>
    </source>
</evidence>
<comment type="caution">
    <text evidence="3">The sequence shown here is derived from an EMBL/GenBank/DDBJ whole genome shotgun (WGS) entry which is preliminary data.</text>
</comment>
<feature type="domain" description="Heterokaryon incompatibility" evidence="2">
    <location>
        <begin position="156"/>
        <end position="301"/>
    </location>
</feature>
<evidence type="ECO:0000256" key="1">
    <source>
        <dbReference type="SAM" id="MobiDB-lite"/>
    </source>
</evidence>
<dbReference type="PANTHER" id="PTHR33112:SF10">
    <property type="entry name" value="TOL"/>
    <property type="match status" value="1"/>
</dbReference>
<protein>
    <recommendedName>
        <fullName evidence="2">Heterokaryon incompatibility domain-containing protein</fullName>
    </recommendedName>
</protein>
<evidence type="ECO:0000259" key="2">
    <source>
        <dbReference type="Pfam" id="PF06985"/>
    </source>
</evidence>
<proteinExistence type="predicted"/>
<sequence length="629" mass="71062">MVYESLEGETRSFEPTTFRNMTKKSSQGAGETERWAYIRSWRSWGPPNDKYHKTDLAIRRFSPRPYEKSFSVRLHRVRKKKCTGCSDGVPYGVNTRSPPPWDRMKAWIEDCQAHHQETCGAKSSDFVPSRLLEVGTLLNPILRLRLKEEIDPKTPYFTLSHCWGPVVLKRLMLENLEEFRVAISADGLSKTFQEAIYATQKLGVQYLWIDSLCIIQDSANDWQTEAAMMAQVYAGGLCNLAATAATEGTQGLFLDKLPLPQVLIDIDGTKDMWHLVANGGSFRSHALNFTPLNWRGWVFQERFLSTRILHFGRATVYWECGQKTCCAWPGNTIDRDLDAKNIMISRSKTYWHAALDNTSSLDKDAAVRMWNDIIENYSAHGAFTYETDKLLAIGGIASRTQESIKTRYLAGIWEYDLIHQLMWDVGSWKSQNTPGSPYVAPSWSWASVNVPVSHYALEAHYLVDELVYTRHQTATVHSLGVELVTDNIFGQVKGGFLCLTGRLAIIQDLAAIGGEDDSTSRSTEVKMDREDDASGRTANQQWYLLVLEELRAEGVVEGASLILEHMPRLDHDGARNVFIRAGFSKFLFARGERDVVGALQDEFENTDSAKTIPVAREEDGKSIYLITIV</sequence>
<evidence type="ECO:0000313" key="3">
    <source>
        <dbReference type="EMBL" id="SPN96497.1"/>
    </source>
</evidence>
<dbReference type="Pfam" id="PF06985">
    <property type="entry name" value="HET"/>
    <property type="match status" value="1"/>
</dbReference>
<reference evidence="3" key="1">
    <citation type="submission" date="2018-03" db="EMBL/GenBank/DDBJ databases">
        <authorList>
            <person name="Guldener U."/>
        </authorList>
    </citation>
    <scope>NUCLEOTIDE SEQUENCE</scope>
</reference>
<name>A0AAE8MN70_9PEZI</name>
<organism evidence="3 4">
    <name type="scientific">Cephalotrichum gorgonifer</name>
    <dbReference type="NCBI Taxonomy" id="2041049"/>
    <lineage>
        <taxon>Eukaryota</taxon>
        <taxon>Fungi</taxon>
        <taxon>Dikarya</taxon>
        <taxon>Ascomycota</taxon>
        <taxon>Pezizomycotina</taxon>
        <taxon>Sordariomycetes</taxon>
        <taxon>Hypocreomycetidae</taxon>
        <taxon>Microascales</taxon>
        <taxon>Microascaceae</taxon>
        <taxon>Cephalotrichum</taxon>
    </lineage>
</organism>
<accession>A0AAE8MN70</accession>
<dbReference type="EMBL" id="ONZQ02000001">
    <property type="protein sequence ID" value="SPN96497.1"/>
    <property type="molecule type" value="Genomic_DNA"/>
</dbReference>
<dbReference type="AlphaFoldDB" id="A0AAE8MN70"/>
<feature type="compositionally biased region" description="Polar residues" evidence="1">
    <location>
        <begin position="13"/>
        <end position="29"/>
    </location>
</feature>
<dbReference type="PANTHER" id="PTHR33112">
    <property type="entry name" value="DOMAIN PROTEIN, PUTATIVE-RELATED"/>
    <property type="match status" value="1"/>
</dbReference>
<dbReference type="Proteomes" id="UP001187682">
    <property type="component" value="Unassembled WGS sequence"/>
</dbReference>
<dbReference type="InterPro" id="IPR010730">
    <property type="entry name" value="HET"/>
</dbReference>